<reference evidence="2 3" key="1">
    <citation type="submission" date="2015-06" db="EMBL/GenBank/DDBJ databases">
        <authorList>
            <person name="Wibberg Daniel"/>
        </authorList>
    </citation>
    <scope>NUCLEOTIDE SEQUENCE [LARGE SCALE GENOMIC DNA]</scope>
    <source>
        <strain evidence="2 3">T3/55T</strain>
    </source>
</reference>
<feature type="compositionally biased region" description="Polar residues" evidence="1">
    <location>
        <begin position="43"/>
        <end position="74"/>
    </location>
</feature>
<gene>
    <name evidence="2" type="ORF">HHT355_2173</name>
</gene>
<feature type="region of interest" description="Disordered" evidence="1">
    <location>
        <begin position="1"/>
        <end position="264"/>
    </location>
</feature>
<feature type="compositionally biased region" description="Polar residues" evidence="1">
    <location>
        <begin position="212"/>
        <end position="225"/>
    </location>
</feature>
<feature type="compositionally biased region" description="Polar residues" evidence="1">
    <location>
        <begin position="157"/>
        <end position="181"/>
    </location>
</feature>
<dbReference type="EMBL" id="CVTD020000024">
    <property type="protein sequence ID" value="CRZ35370.1"/>
    <property type="molecule type" value="Genomic_DNA"/>
</dbReference>
<dbReference type="Proteomes" id="UP000236497">
    <property type="component" value="Unassembled WGS sequence"/>
</dbReference>
<dbReference type="AlphaFoldDB" id="A0A0H5SJU2"/>
<feature type="compositionally biased region" description="Polar residues" evidence="1">
    <location>
        <begin position="234"/>
        <end position="264"/>
    </location>
</feature>
<evidence type="ECO:0000313" key="3">
    <source>
        <dbReference type="Proteomes" id="UP000236497"/>
    </source>
</evidence>
<organism evidence="2 3">
    <name type="scientific">Herbinix hemicellulosilytica</name>
    <dbReference type="NCBI Taxonomy" id="1564487"/>
    <lineage>
        <taxon>Bacteria</taxon>
        <taxon>Bacillati</taxon>
        <taxon>Bacillota</taxon>
        <taxon>Clostridia</taxon>
        <taxon>Lachnospirales</taxon>
        <taxon>Lachnospiraceae</taxon>
        <taxon>Herbinix</taxon>
    </lineage>
</organism>
<keyword evidence="3" id="KW-1185">Reference proteome</keyword>
<dbReference type="RefSeq" id="WP_103203457.1">
    <property type="nucleotide sequence ID" value="NZ_CVTD020000024.1"/>
</dbReference>
<name>A0A0H5SJU2_HERHM</name>
<feature type="compositionally biased region" description="Polar residues" evidence="1">
    <location>
        <begin position="190"/>
        <end position="203"/>
    </location>
</feature>
<evidence type="ECO:0000313" key="2">
    <source>
        <dbReference type="EMBL" id="CRZ35370.1"/>
    </source>
</evidence>
<evidence type="ECO:0000256" key="1">
    <source>
        <dbReference type="SAM" id="MobiDB-lite"/>
    </source>
</evidence>
<dbReference type="OrthoDB" id="1935838at2"/>
<protein>
    <submittedName>
        <fullName evidence="2">Uncharacterized protein</fullName>
    </submittedName>
</protein>
<sequence>MQNFSYMHKSDGDIKNDRINEEKTQEKSVSIPRLDTNPDAKSITVSDNANRWQNSNNSPSPKTLSAGTNQANTENTDRTDHRTGMPSDGTLPRTGTPMDGSTPRTGMPSDDTLPRTGTPMNGSTPRTGMPSDDTLPRTGTPMNGPTPRTGMPMNGTLPRTGTPMNGTTPRTGTPMNGSTPRTGMPMNGTLPRTGTPMNGTTPRTGMPMNGTLPRTGTPMNGSTPRTGMPMNGTLPRTGTPMNGSTPPTGMPQNNISPETPNMPQSYLPYGSLNYVPLPKVTPYNTPMGIPLYPLYGYDNCEDLDRDLNYLKQLYPNTAKRIQKEIDEECDKLEYDGSVMFDEYPDKVTLEKIIDRVYEKVKDLEEAPQVEINSYFYPPRNRQNLLRDLVTIILLNEIFNRRRRYRSRRRWF</sequence>
<feature type="compositionally biased region" description="Basic and acidic residues" evidence="1">
    <location>
        <begin position="8"/>
        <end position="26"/>
    </location>
</feature>
<proteinExistence type="predicted"/>
<accession>A0A0H5SJU2</accession>